<evidence type="ECO:0000313" key="6">
    <source>
        <dbReference type="Proteomes" id="UP000019471"/>
    </source>
</evidence>
<proteinExistence type="predicted"/>
<keyword evidence="2" id="KW-0175">Coiled coil</keyword>
<dbReference type="Proteomes" id="UP000019471">
    <property type="component" value="Unassembled WGS sequence"/>
</dbReference>
<dbReference type="Pfam" id="PF25053">
    <property type="entry name" value="DUF7791"/>
    <property type="match status" value="1"/>
</dbReference>
<feature type="domain" description="Nephrocystin 3-like N-terminal" evidence="3">
    <location>
        <begin position="243"/>
        <end position="402"/>
    </location>
</feature>
<dbReference type="RefSeq" id="XP_007739225.1">
    <property type="nucleotide sequence ID" value="XM_007741035.1"/>
</dbReference>
<dbReference type="InterPro" id="IPR056884">
    <property type="entry name" value="NPHP3-like_N"/>
</dbReference>
<dbReference type="GeneID" id="19185152"/>
<organism evidence="5 6">
    <name type="scientific">Cladophialophora psammophila CBS 110553</name>
    <dbReference type="NCBI Taxonomy" id="1182543"/>
    <lineage>
        <taxon>Eukaryota</taxon>
        <taxon>Fungi</taxon>
        <taxon>Dikarya</taxon>
        <taxon>Ascomycota</taxon>
        <taxon>Pezizomycotina</taxon>
        <taxon>Eurotiomycetes</taxon>
        <taxon>Chaetothyriomycetidae</taxon>
        <taxon>Chaetothyriales</taxon>
        <taxon>Herpotrichiellaceae</taxon>
        <taxon>Cladophialophora</taxon>
    </lineage>
</organism>
<comment type="caution">
    <text evidence="5">The sequence shown here is derived from an EMBL/GenBank/DDBJ whole genome shotgun (WGS) entry which is preliminary data.</text>
</comment>
<dbReference type="OrthoDB" id="443402at2759"/>
<dbReference type="InterPro" id="IPR027417">
    <property type="entry name" value="P-loop_NTPase"/>
</dbReference>
<dbReference type="PANTHER" id="PTHR10039:SF5">
    <property type="entry name" value="NACHT DOMAIN-CONTAINING PROTEIN"/>
    <property type="match status" value="1"/>
</dbReference>
<dbReference type="Pfam" id="PF24883">
    <property type="entry name" value="NPHP3_N"/>
    <property type="match status" value="1"/>
</dbReference>
<feature type="coiled-coil region" evidence="2">
    <location>
        <begin position="131"/>
        <end position="162"/>
    </location>
</feature>
<evidence type="ECO:0000259" key="3">
    <source>
        <dbReference type="Pfam" id="PF24883"/>
    </source>
</evidence>
<accession>W9X6T9</accession>
<name>W9X6T9_9EURO</name>
<dbReference type="AlphaFoldDB" id="W9X6T9"/>
<dbReference type="eggNOG" id="ENOG502SHWY">
    <property type="taxonomic scope" value="Eukaryota"/>
</dbReference>
<reference evidence="5 6" key="1">
    <citation type="submission" date="2013-03" db="EMBL/GenBank/DDBJ databases">
        <title>The Genome Sequence of Cladophialophora psammophila CBS 110553.</title>
        <authorList>
            <consortium name="The Broad Institute Genomics Platform"/>
            <person name="Cuomo C."/>
            <person name="de Hoog S."/>
            <person name="Gorbushina A."/>
            <person name="Walker B."/>
            <person name="Young S.K."/>
            <person name="Zeng Q."/>
            <person name="Gargeya S."/>
            <person name="Fitzgerald M."/>
            <person name="Haas B."/>
            <person name="Abouelleil A."/>
            <person name="Allen A.W."/>
            <person name="Alvarado L."/>
            <person name="Arachchi H.M."/>
            <person name="Berlin A.M."/>
            <person name="Chapman S.B."/>
            <person name="Gainer-Dewar J."/>
            <person name="Goldberg J."/>
            <person name="Griggs A."/>
            <person name="Gujja S."/>
            <person name="Hansen M."/>
            <person name="Howarth C."/>
            <person name="Imamovic A."/>
            <person name="Ireland A."/>
            <person name="Larimer J."/>
            <person name="McCowan C."/>
            <person name="Murphy C."/>
            <person name="Pearson M."/>
            <person name="Poon T.W."/>
            <person name="Priest M."/>
            <person name="Roberts A."/>
            <person name="Saif S."/>
            <person name="Shea T."/>
            <person name="Sisk P."/>
            <person name="Sykes S."/>
            <person name="Wortman J."/>
            <person name="Nusbaum C."/>
            <person name="Birren B."/>
        </authorList>
    </citation>
    <scope>NUCLEOTIDE SEQUENCE [LARGE SCALE GENOMIC DNA]</scope>
    <source>
        <strain evidence="5 6">CBS 110553</strain>
    </source>
</reference>
<evidence type="ECO:0000256" key="2">
    <source>
        <dbReference type="SAM" id="Coils"/>
    </source>
</evidence>
<dbReference type="HOGENOM" id="CLU_002341_4_3_1"/>
<evidence type="ECO:0000259" key="4">
    <source>
        <dbReference type="Pfam" id="PF25053"/>
    </source>
</evidence>
<sequence length="670" mass="75668">MDPATLLSVVSSVVSFVEFGTKLICKSKEIYKSAEGVLTDHAEQAAVSSRLAQLSRGLMESQTKVANGKKLSPAEQALVEVLLECKEAAESFTMAIDELGSVWKEEGIEERLAKLDRLRQQAIIHLLVVVNDGIKQEVQKLAEDLKKLADEQRKRRRDYQLKETGSVQLLDQWRIQNEDALDLIAQSVQEKDEQAKKKSHQRKVLDALLFDRIDDSESKIDPKAEVTLDWAFNPPAKYQSQWSDMSAWLQGPDSLYWVSGKAGSGKSTLMKWLLYESRTKELLESWAGNKKLLTANYFFWSSGSSLQKSFSGLLRSLLYNLLRQWPQSTLPISPARWRSYDLELEYFPARTESDLLIAVHTIIQDTAQDARVCLFIDGLDECAEHDTHRTQILELLKELSASLMSKSKNSNLRLELLNRNDIEKYITAELQADDKFKALRENNHALCSKLVTEILDKAGGVFLRVVLVIRSLLRGLEHKDTIADLLDRLSQIPSELEAYFCQMLSGIDKVYRSSALKLLKIALNSVDGLSLMTCSFLDEVNPNCALNVPTKAVSAHKIEERLTETASRINVRCLGLLETKTLRGDRRLMCRDSVDFLHRMARDFLLDNPEILLQMEAVASFTVHRFVCETVVAQMKMTDAPTKDFSKPSCGTLESSKISLPSHPCIYSTT</sequence>
<keyword evidence="1" id="KW-0677">Repeat</keyword>
<evidence type="ECO:0000313" key="5">
    <source>
        <dbReference type="EMBL" id="EXJ75908.1"/>
    </source>
</evidence>
<evidence type="ECO:0000256" key="1">
    <source>
        <dbReference type="ARBA" id="ARBA00022737"/>
    </source>
</evidence>
<dbReference type="InterPro" id="IPR056693">
    <property type="entry name" value="DUF7791"/>
</dbReference>
<dbReference type="EMBL" id="AMGX01000001">
    <property type="protein sequence ID" value="EXJ75908.1"/>
    <property type="molecule type" value="Genomic_DNA"/>
</dbReference>
<feature type="domain" description="DUF7791" evidence="4">
    <location>
        <begin position="507"/>
        <end position="644"/>
    </location>
</feature>
<dbReference type="Gene3D" id="3.40.50.300">
    <property type="entry name" value="P-loop containing nucleotide triphosphate hydrolases"/>
    <property type="match status" value="1"/>
</dbReference>
<dbReference type="SUPFAM" id="SSF52540">
    <property type="entry name" value="P-loop containing nucleoside triphosphate hydrolases"/>
    <property type="match status" value="1"/>
</dbReference>
<dbReference type="STRING" id="1182543.W9X6T9"/>
<keyword evidence="6" id="KW-1185">Reference proteome</keyword>
<gene>
    <name evidence="5" type="ORF">A1O5_00416</name>
</gene>
<protein>
    <submittedName>
        <fullName evidence="5">Uncharacterized protein</fullName>
    </submittedName>
</protein>
<dbReference type="PANTHER" id="PTHR10039">
    <property type="entry name" value="AMELOGENIN"/>
    <property type="match status" value="1"/>
</dbReference>